<dbReference type="InterPro" id="IPR000719">
    <property type="entry name" value="Prot_kinase_dom"/>
</dbReference>
<feature type="repeat" description="ANK" evidence="2">
    <location>
        <begin position="385"/>
        <end position="417"/>
    </location>
</feature>
<evidence type="ECO:0000313" key="6">
    <source>
        <dbReference type="Proteomes" id="UP001175271"/>
    </source>
</evidence>
<dbReference type="PROSITE" id="PS50088">
    <property type="entry name" value="ANK_REPEAT"/>
    <property type="match status" value="3"/>
</dbReference>
<dbReference type="SMART" id="SM00248">
    <property type="entry name" value="ANK"/>
    <property type="match status" value="3"/>
</dbReference>
<dbReference type="Gene3D" id="1.10.472.10">
    <property type="entry name" value="Cyclin-like"/>
    <property type="match status" value="2"/>
</dbReference>
<evidence type="ECO:0000256" key="3">
    <source>
        <dbReference type="SAM" id="MobiDB-lite"/>
    </source>
</evidence>
<dbReference type="InterPro" id="IPR002110">
    <property type="entry name" value="Ankyrin_rpt"/>
</dbReference>
<dbReference type="SUPFAM" id="SSF48403">
    <property type="entry name" value="Ankyrin repeat"/>
    <property type="match status" value="1"/>
</dbReference>
<dbReference type="SUPFAM" id="SSF56112">
    <property type="entry name" value="Protein kinase-like (PK-like)"/>
    <property type="match status" value="1"/>
</dbReference>
<dbReference type="InterPro" id="IPR036915">
    <property type="entry name" value="Cyclin-like_sf"/>
</dbReference>
<dbReference type="Gene3D" id="1.10.510.10">
    <property type="entry name" value="Transferase(Phosphotransferase) domain 1"/>
    <property type="match status" value="1"/>
</dbReference>
<evidence type="ECO:0000256" key="1">
    <source>
        <dbReference type="ARBA" id="ARBA00023127"/>
    </source>
</evidence>
<dbReference type="EMBL" id="JAUCMV010000002">
    <property type="protein sequence ID" value="KAK0419252.1"/>
    <property type="molecule type" value="Genomic_DNA"/>
</dbReference>
<keyword evidence="1" id="KW-0195">Cyclin</keyword>
<sequence length="768" mass="87430">METCPNLQEWLWTDDMLLRTPSRLAGMTEKEEQSERVNGIKVLMEVGTSLKLSANPTLATACVYFHRFYLCHSFREFESSTTALGCLFLAGKVEETPKKCKDLVYRAMERHPKIFNYRPEKLMEDVMGLERVILQTMKFDLSVEHPYKYLLRYAKIFLIEKDVMGKVVQTAWTFANDANSTTLCVLWEPEIVAIALLYMSFKMLKTENLAWKNQSEERYWWDDLVVGLSVDMMERICHKLLDFYSFKKQIETPSAVTNGRTSTSGSPATPKMENGFNNSSVSSSSLPARSSAQQALDFFGGAMSIASHYHAHKPNVPIIMEDVFGWVREGNAFQVRVWLDDTEHDLNIGDDHAFSLLHWAAKEGHSTIVDMLLARGARVNVTNMGDDTPLHLAASHGHRPIVLKLINRKADVNPTNEHGMTPLHYACFWGYEQIAEDLIRAGAVVMMCNKRGKTPLDVATRNFTQYIESIAMDCGQDVSRRLAYRDETWKGTKSRTRDATLSRYTGVDMRSLQLGKVIAQSHTGTLMRGRWQDYDVVARILNVREVTPRISRDFQTEFPALRIFAHANINPVLACCNQPPDLLVISQFMPYGSLYNVLHEQSELVIDHTQAMKFAVDVARGMNFLHSLDPLIQRYYLSSKHVVVDEELSAKLSMADTKFSFQEIGRLYSPAWMSPEAMQKAPKHSNIRASDMWSFGILLWELCTREVPFSDLSPMEAGMKIALEGLRVTIPPGISRNMSRMINICLNEDPGRRPNFDQIIPILDRMAQ</sequence>
<dbReference type="GO" id="GO:0004672">
    <property type="term" value="F:protein kinase activity"/>
    <property type="evidence" value="ECO:0007669"/>
    <property type="project" value="InterPro"/>
</dbReference>
<dbReference type="GO" id="GO:0006357">
    <property type="term" value="P:regulation of transcription by RNA polymerase II"/>
    <property type="evidence" value="ECO:0007669"/>
    <property type="project" value="InterPro"/>
</dbReference>
<gene>
    <name evidence="5" type="ORF">QR680_014038</name>
</gene>
<evidence type="ECO:0000313" key="5">
    <source>
        <dbReference type="EMBL" id="KAK0419252.1"/>
    </source>
</evidence>
<dbReference type="Pfam" id="PF12796">
    <property type="entry name" value="Ank_2"/>
    <property type="match status" value="1"/>
</dbReference>
<dbReference type="Gene3D" id="3.30.200.20">
    <property type="entry name" value="Phosphorylase Kinase, domain 1"/>
    <property type="match status" value="1"/>
</dbReference>
<feature type="compositionally biased region" description="Polar residues" evidence="3">
    <location>
        <begin position="255"/>
        <end position="267"/>
    </location>
</feature>
<dbReference type="PANTHER" id="PTHR10026">
    <property type="entry name" value="CYCLIN"/>
    <property type="match status" value="1"/>
</dbReference>
<protein>
    <recommendedName>
        <fullName evidence="4">Protein kinase domain-containing protein</fullName>
    </recommendedName>
</protein>
<dbReference type="InterPro" id="IPR001245">
    <property type="entry name" value="Ser-Thr/Tyr_kinase_cat_dom"/>
</dbReference>
<evidence type="ECO:0000256" key="2">
    <source>
        <dbReference type="PROSITE-ProRule" id="PRU00023"/>
    </source>
</evidence>
<dbReference type="InterPro" id="IPR011009">
    <property type="entry name" value="Kinase-like_dom_sf"/>
</dbReference>
<dbReference type="Pfam" id="PF07714">
    <property type="entry name" value="PK_Tyr_Ser-Thr"/>
    <property type="match status" value="1"/>
</dbReference>
<dbReference type="Gene3D" id="1.25.40.20">
    <property type="entry name" value="Ankyrin repeat-containing domain"/>
    <property type="match status" value="1"/>
</dbReference>
<feature type="domain" description="Protein kinase" evidence="4">
    <location>
        <begin position="512"/>
        <end position="763"/>
    </location>
</feature>
<reference evidence="5" key="1">
    <citation type="submission" date="2023-06" db="EMBL/GenBank/DDBJ databases">
        <title>Genomic analysis of the entomopathogenic nematode Steinernema hermaphroditum.</title>
        <authorList>
            <person name="Schwarz E.M."/>
            <person name="Heppert J.K."/>
            <person name="Baniya A."/>
            <person name="Schwartz H.T."/>
            <person name="Tan C.-H."/>
            <person name="Antoshechkin I."/>
            <person name="Sternberg P.W."/>
            <person name="Goodrich-Blair H."/>
            <person name="Dillman A.R."/>
        </authorList>
    </citation>
    <scope>NUCLEOTIDE SEQUENCE</scope>
    <source>
        <strain evidence="5">PS9179</strain>
        <tissue evidence="5">Whole animal</tissue>
    </source>
</reference>
<dbReference type="FunFam" id="1.25.40.20:FF:000050">
    <property type="entry name" value="integrin-linked protein kinase"/>
    <property type="match status" value="1"/>
</dbReference>
<dbReference type="Pfam" id="PF00134">
    <property type="entry name" value="Cyclin_N"/>
    <property type="match status" value="1"/>
</dbReference>
<organism evidence="5 6">
    <name type="scientific">Steinernema hermaphroditum</name>
    <dbReference type="NCBI Taxonomy" id="289476"/>
    <lineage>
        <taxon>Eukaryota</taxon>
        <taxon>Metazoa</taxon>
        <taxon>Ecdysozoa</taxon>
        <taxon>Nematoda</taxon>
        <taxon>Chromadorea</taxon>
        <taxon>Rhabditida</taxon>
        <taxon>Tylenchina</taxon>
        <taxon>Panagrolaimomorpha</taxon>
        <taxon>Strongyloidoidea</taxon>
        <taxon>Steinernematidae</taxon>
        <taxon>Steinernema</taxon>
    </lineage>
</organism>
<comment type="caution">
    <text evidence="5">The sequence shown here is derived from an EMBL/GenBank/DDBJ whole genome shotgun (WGS) entry which is preliminary data.</text>
</comment>
<feature type="region of interest" description="Disordered" evidence="3">
    <location>
        <begin position="255"/>
        <end position="284"/>
    </location>
</feature>
<evidence type="ECO:0000259" key="4">
    <source>
        <dbReference type="PROSITE" id="PS50011"/>
    </source>
</evidence>
<feature type="repeat" description="ANK" evidence="2">
    <location>
        <begin position="418"/>
        <end position="450"/>
    </location>
</feature>
<dbReference type="GO" id="GO:0005524">
    <property type="term" value="F:ATP binding"/>
    <property type="evidence" value="ECO:0007669"/>
    <property type="project" value="InterPro"/>
</dbReference>
<feature type="repeat" description="ANK" evidence="2">
    <location>
        <begin position="352"/>
        <end position="384"/>
    </location>
</feature>
<dbReference type="PROSITE" id="PS50297">
    <property type="entry name" value="ANK_REP_REGION"/>
    <property type="match status" value="3"/>
</dbReference>
<keyword evidence="2" id="KW-0040">ANK repeat</keyword>
<dbReference type="InterPro" id="IPR013763">
    <property type="entry name" value="Cyclin-like_dom"/>
</dbReference>
<dbReference type="AlphaFoldDB" id="A0AA39M382"/>
<dbReference type="PROSITE" id="PS50011">
    <property type="entry name" value="PROTEIN_KINASE_DOM"/>
    <property type="match status" value="1"/>
</dbReference>
<dbReference type="Proteomes" id="UP001175271">
    <property type="component" value="Unassembled WGS sequence"/>
</dbReference>
<accession>A0AA39M382</accession>
<dbReference type="InterPro" id="IPR043198">
    <property type="entry name" value="Cyclin/Ssn8"/>
</dbReference>
<dbReference type="InterPro" id="IPR006671">
    <property type="entry name" value="Cyclin_N"/>
</dbReference>
<name>A0AA39M382_9BILA</name>
<dbReference type="SUPFAM" id="SSF47954">
    <property type="entry name" value="Cyclin-like"/>
    <property type="match status" value="2"/>
</dbReference>
<dbReference type="GO" id="GO:0016538">
    <property type="term" value="F:cyclin-dependent protein serine/threonine kinase regulator activity"/>
    <property type="evidence" value="ECO:0007669"/>
    <property type="project" value="InterPro"/>
</dbReference>
<dbReference type="SMART" id="SM00385">
    <property type="entry name" value="CYCLIN"/>
    <property type="match status" value="2"/>
</dbReference>
<keyword evidence="6" id="KW-1185">Reference proteome</keyword>
<dbReference type="InterPro" id="IPR036770">
    <property type="entry name" value="Ankyrin_rpt-contain_sf"/>
</dbReference>
<proteinExistence type="predicted"/>
<dbReference type="FunFam" id="3.30.200.20:FF:000245">
    <property type="entry name" value="Integrin-linked protein kinase"/>
    <property type="match status" value="1"/>
</dbReference>